<comment type="function">
    <text evidence="9">Essential for sperm motility and is involved in the regulation of the beating frequency of motile cilia on the epithelial cells of the respiratory tract. Required for the establishment of radial spokes in sperm flagella.</text>
</comment>
<dbReference type="GO" id="GO:0005930">
    <property type="term" value="C:axoneme"/>
    <property type="evidence" value="ECO:0007669"/>
    <property type="project" value="UniProtKB-SubCell"/>
</dbReference>
<evidence type="ECO:0000256" key="2">
    <source>
        <dbReference type="ARBA" id="ARBA00010500"/>
    </source>
</evidence>
<evidence type="ECO:0000313" key="11">
    <source>
        <dbReference type="Proteomes" id="UP000321570"/>
    </source>
</evidence>
<comment type="subcellular location">
    <subcellularLocation>
        <location evidence="1">Cytoplasm</location>
        <location evidence="1">Cytoskeleton</location>
        <location evidence="1">Cilium axoneme</location>
    </subcellularLocation>
</comment>
<evidence type="ECO:0000256" key="8">
    <source>
        <dbReference type="ARBA" id="ARBA00023273"/>
    </source>
</evidence>
<keyword evidence="5" id="KW-0970">Cilium biogenesis/degradation</keyword>
<keyword evidence="8" id="KW-0966">Cell projection</keyword>
<dbReference type="AlphaFoldDB" id="A0A564YJB5"/>
<protein>
    <recommendedName>
        <fullName evidence="3">Cilia- and flagella-associated protein 206</fullName>
    </recommendedName>
</protein>
<dbReference type="GO" id="GO:0003356">
    <property type="term" value="P:regulation of cilium beat frequency"/>
    <property type="evidence" value="ECO:0007669"/>
    <property type="project" value="TreeGrafter"/>
</dbReference>
<feature type="non-terminal residue" evidence="10">
    <location>
        <position position="291"/>
    </location>
</feature>
<dbReference type="InterPro" id="IPR021897">
    <property type="entry name" value="FAP206"/>
</dbReference>
<dbReference type="PANTHER" id="PTHR21442">
    <property type="entry name" value="CILIA- AND FLAGELLA-ASSOCIATED PROTEIN 206"/>
    <property type="match status" value="1"/>
</dbReference>
<keyword evidence="6" id="KW-0969">Cilium</keyword>
<proteinExistence type="inferred from homology"/>
<accession>A0A564YJB5</accession>
<evidence type="ECO:0000256" key="4">
    <source>
        <dbReference type="ARBA" id="ARBA00022490"/>
    </source>
</evidence>
<evidence type="ECO:0000256" key="9">
    <source>
        <dbReference type="ARBA" id="ARBA00045321"/>
    </source>
</evidence>
<comment type="similarity">
    <text evidence="2">Belongs to the CFAP206 family.</text>
</comment>
<evidence type="ECO:0000256" key="6">
    <source>
        <dbReference type="ARBA" id="ARBA00023069"/>
    </source>
</evidence>
<evidence type="ECO:0000256" key="5">
    <source>
        <dbReference type="ARBA" id="ARBA00022794"/>
    </source>
</evidence>
<keyword evidence="7" id="KW-0206">Cytoskeleton</keyword>
<evidence type="ECO:0000256" key="1">
    <source>
        <dbReference type="ARBA" id="ARBA00004430"/>
    </source>
</evidence>
<dbReference type="PANTHER" id="PTHR21442:SF0">
    <property type="entry name" value="CILIA- AND FLAGELLA-ASSOCIATED PROTEIN 206"/>
    <property type="match status" value="1"/>
</dbReference>
<dbReference type="Pfam" id="PF12018">
    <property type="entry name" value="FAP206"/>
    <property type="match status" value="1"/>
</dbReference>
<keyword evidence="11" id="KW-1185">Reference proteome</keyword>
<keyword evidence="4" id="KW-0963">Cytoplasm</keyword>
<gene>
    <name evidence="10" type="ORF">WMSIL1_LOCUS6903</name>
</gene>
<dbReference type="EMBL" id="CABIJS010000233">
    <property type="protein sequence ID" value="VUZ47372.1"/>
    <property type="molecule type" value="Genomic_DNA"/>
</dbReference>
<evidence type="ECO:0000313" key="10">
    <source>
        <dbReference type="EMBL" id="VUZ47372.1"/>
    </source>
</evidence>
<reference evidence="10 11" key="1">
    <citation type="submission" date="2019-07" db="EMBL/GenBank/DDBJ databases">
        <authorList>
            <person name="Jastrzebski P J."/>
            <person name="Paukszto L."/>
            <person name="Jastrzebski P J."/>
        </authorList>
    </citation>
    <scope>NUCLEOTIDE SEQUENCE [LARGE SCALE GENOMIC DNA]</scope>
    <source>
        <strain evidence="10 11">WMS-il1</strain>
    </source>
</reference>
<name>A0A564YJB5_HYMDI</name>
<evidence type="ECO:0000256" key="3">
    <source>
        <dbReference type="ARBA" id="ARBA00021602"/>
    </source>
</evidence>
<organism evidence="10 11">
    <name type="scientific">Hymenolepis diminuta</name>
    <name type="common">Rat tapeworm</name>
    <dbReference type="NCBI Taxonomy" id="6216"/>
    <lineage>
        <taxon>Eukaryota</taxon>
        <taxon>Metazoa</taxon>
        <taxon>Spiralia</taxon>
        <taxon>Lophotrochozoa</taxon>
        <taxon>Platyhelminthes</taxon>
        <taxon>Cestoda</taxon>
        <taxon>Eucestoda</taxon>
        <taxon>Cyclophyllidea</taxon>
        <taxon>Hymenolepididae</taxon>
        <taxon>Hymenolepis</taxon>
    </lineage>
</organism>
<feature type="non-terminal residue" evidence="10">
    <location>
        <position position="1"/>
    </location>
</feature>
<evidence type="ECO:0000256" key="7">
    <source>
        <dbReference type="ARBA" id="ARBA00023212"/>
    </source>
</evidence>
<dbReference type="GO" id="GO:0036064">
    <property type="term" value="C:ciliary basal body"/>
    <property type="evidence" value="ECO:0007669"/>
    <property type="project" value="TreeGrafter"/>
</dbReference>
<dbReference type="GO" id="GO:0030030">
    <property type="term" value="P:cell projection organization"/>
    <property type="evidence" value="ECO:0007669"/>
    <property type="project" value="UniProtKB-KW"/>
</dbReference>
<dbReference type="Proteomes" id="UP000321570">
    <property type="component" value="Unassembled WGS sequence"/>
</dbReference>
<sequence>RNKKHLVEILGEVFGCLRSGNNPSSEDLQKQIFELAKIWTRFKENMAYIAVITNVLNGLKEFSFQPIAQLNESGILKSFLRTDSSYDDKCEAVTTRIIPREENRSKWVFPTSNSKTQIDLNGFCAWSLVRLQGLPLPCSPKVGVFIQNGIKYGFSSVTAAMEFDLAPDNFIDAINEVVRQSPELIMLLKMSIPFEDSDPLHSKETKQTDSLGIADQEIQTEVHPVATYIDSNYTWNEWELRRRALQLAYIRKCVTHSMQTELSNFRRENVTQVYLPKENSSQTKREDYSQV</sequence>